<feature type="region of interest" description="Disordered" evidence="1">
    <location>
        <begin position="1"/>
        <end position="45"/>
    </location>
</feature>
<dbReference type="AlphaFoldDB" id="A0A6J8A6K6"/>
<evidence type="ECO:0000256" key="1">
    <source>
        <dbReference type="SAM" id="MobiDB-lite"/>
    </source>
</evidence>
<name>A0A6J8A6K6_MYTCO</name>
<sequence>MEDSDTDDTKALDQDEVQTNEAEGTPEAPAGSGERMGNGNAGNEGPDNTWIIGRYYSRQLIILMSLKHKYNAGGGKCQEYETDEGHQGESDLIQNTPMTTQIKQEVIDDDLQYETTEYDPTEDMSHEDFLSRRQGSQTKFGFRHEAGLEIVQKNISNSKQ</sequence>
<evidence type="ECO:0000313" key="3">
    <source>
        <dbReference type="Proteomes" id="UP000507470"/>
    </source>
</evidence>
<keyword evidence="3" id="KW-1185">Reference proteome</keyword>
<reference evidence="2 3" key="1">
    <citation type="submission" date="2020-06" db="EMBL/GenBank/DDBJ databases">
        <authorList>
            <person name="Li R."/>
            <person name="Bekaert M."/>
        </authorList>
    </citation>
    <scope>NUCLEOTIDE SEQUENCE [LARGE SCALE GENOMIC DNA]</scope>
    <source>
        <strain evidence="3">wild</strain>
    </source>
</reference>
<organism evidence="2 3">
    <name type="scientific">Mytilus coruscus</name>
    <name type="common">Sea mussel</name>
    <dbReference type="NCBI Taxonomy" id="42192"/>
    <lineage>
        <taxon>Eukaryota</taxon>
        <taxon>Metazoa</taxon>
        <taxon>Spiralia</taxon>
        <taxon>Lophotrochozoa</taxon>
        <taxon>Mollusca</taxon>
        <taxon>Bivalvia</taxon>
        <taxon>Autobranchia</taxon>
        <taxon>Pteriomorphia</taxon>
        <taxon>Mytilida</taxon>
        <taxon>Mytiloidea</taxon>
        <taxon>Mytilidae</taxon>
        <taxon>Mytilinae</taxon>
        <taxon>Mytilus</taxon>
    </lineage>
</organism>
<dbReference type="Proteomes" id="UP000507470">
    <property type="component" value="Unassembled WGS sequence"/>
</dbReference>
<proteinExistence type="predicted"/>
<evidence type="ECO:0000313" key="2">
    <source>
        <dbReference type="EMBL" id="CAC5361619.1"/>
    </source>
</evidence>
<protein>
    <submittedName>
        <fullName evidence="2">Uncharacterized protein</fullName>
    </submittedName>
</protein>
<gene>
    <name evidence="2" type="ORF">MCOR_3697</name>
</gene>
<accession>A0A6J8A6K6</accession>
<dbReference type="EMBL" id="CACVKT020000634">
    <property type="protein sequence ID" value="CAC5361619.1"/>
    <property type="molecule type" value="Genomic_DNA"/>
</dbReference>